<sequence>MHYPSQHQPYAEEYPVYRSDIDHPELTQSCREHCLNRDAGNANGDKSGSYKSLPFGFKNACSEDTGDVASETKQGRDYSIAMYSKLVQKGIEDYSKPWQVTEVFKEAQS</sequence>
<accession>A0A645F2A5</accession>
<proteinExistence type="predicted"/>
<gene>
    <name evidence="1" type="ORF">SDC9_154913</name>
</gene>
<protein>
    <submittedName>
        <fullName evidence="1">Uncharacterized protein</fullName>
    </submittedName>
</protein>
<dbReference type="AlphaFoldDB" id="A0A645F2A5"/>
<comment type="caution">
    <text evidence="1">The sequence shown here is derived from an EMBL/GenBank/DDBJ whole genome shotgun (WGS) entry which is preliminary data.</text>
</comment>
<evidence type="ECO:0000313" key="1">
    <source>
        <dbReference type="EMBL" id="MPN07642.1"/>
    </source>
</evidence>
<name>A0A645F2A5_9ZZZZ</name>
<dbReference type="EMBL" id="VSSQ01053643">
    <property type="protein sequence ID" value="MPN07642.1"/>
    <property type="molecule type" value="Genomic_DNA"/>
</dbReference>
<reference evidence="1" key="1">
    <citation type="submission" date="2019-08" db="EMBL/GenBank/DDBJ databases">
        <authorList>
            <person name="Kucharzyk K."/>
            <person name="Murdoch R.W."/>
            <person name="Higgins S."/>
            <person name="Loffler F."/>
        </authorList>
    </citation>
    <scope>NUCLEOTIDE SEQUENCE</scope>
</reference>
<organism evidence="1">
    <name type="scientific">bioreactor metagenome</name>
    <dbReference type="NCBI Taxonomy" id="1076179"/>
    <lineage>
        <taxon>unclassified sequences</taxon>
        <taxon>metagenomes</taxon>
        <taxon>ecological metagenomes</taxon>
    </lineage>
</organism>